<feature type="domain" description="Phospholipase C/D" evidence="1">
    <location>
        <begin position="6"/>
        <end position="136"/>
    </location>
</feature>
<organism evidence="2 3">
    <name type="scientific">Paenibacillus alvei</name>
    <name type="common">Bacillus alvei</name>
    <dbReference type="NCBI Taxonomy" id="44250"/>
    <lineage>
        <taxon>Bacteria</taxon>
        <taxon>Bacillati</taxon>
        <taxon>Bacillota</taxon>
        <taxon>Bacilli</taxon>
        <taxon>Bacillales</taxon>
        <taxon>Paenibacillaceae</taxon>
        <taxon>Paenibacillus</taxon>
    </lineage>
</organism>
<dbReference type="Proteomes" id="UP000304148">
    <property type="component" value="Chromosome"/>
</dbReference>
<protein>
    <recommendedName>
        <fullName evidence="1">Phospholipase C/D domain-containing protein</fullName>
    </recommendedName>
</protein>
<accession>A0A383R6C8</accession>
<name>A0A383R6C8_PAEAL</name>
<dbReference type="Pfam" id="PF00882">
    <property type="entry name" value="Zn_dep_PLPC"/>
    <property type="match status" value="1"/>
</dbReference>
<gene>
    <name evidence="2" type="ORF">PBLR_10542</name>
</gene>
<dbReference type="InterPro" id="IPR029002">
    <property type="entry name" value="PLPC/GPLD1"/>
</dbReference>
<sequence length="319" mass="37077">MPNVWTHLLFGQEALDDARIAHWISPDSQKRMFNMGCQGPDFLFYHQFLPWQRNKIMNELGSAMHNKHCGSFLLDLIDSAPKGDMLSRVYALGFLLHHILDRNMHPYVFVRSGFRKWDHQRFEVLMDTHVLRAKRNIATWNTPVWKEIDTGGQFPKAMVSALHALTARYYPELSNRVDTRYWNDANRAMVRAQKLFHDPSGMKQLLTFKQIEPFVYKRTPPAYDVLNEARRPWPDPTGTGEIRSTSIWDMWEEAREDAARAVSAAAAYWSIKEEANQDPRSVANAYETLRSAIGNRSYETGLPLEQDRPIIIEDPIWNT</sequence>
<evidence type="ECO:0000259" key="1">
    <source>
        <dbReference type="Pfam" id="PF00882"/>
    </source>
</evidence>
<evidence type="ECO:0000313" key="2">
    <source>
        <dbReference type="EMBL" id="SYX82122.1"/>
    </source>
</evidence>
<dbReference type="EMBL" id="LS992241">
    <property type="protein sequence ID" value="SYX82122.1"/>
    <property type="molecule type" value="Genomic_DNA"/>
</dbReference>
<proteinExistence type="predicted"/>
<dbReference type="RefSeq" id="WP_138184577.1">
    <property type="nucleotide sequence ID" value="NZ_LS992241.1"/>
</dbReference>
<reference evidence="3" key="1">
    <citation type="submission" date="2018-08" db="EMBL/GenBank/DDBJ databases">
        <authorList>
            <person name="Chevrot R."/>
        </authorList>
    </citation>
    <scope>NUCLEOTIDE SEQUENCE [LARGE SCALE GENOMIC DNA]</scope>
</reference>
<evidence type="ECO:0000313" key="3">
    <source>
        <dbReference type="Proteomes" id="UP000304148"/>
    </source>
</evidence>
<dbReference type="AlphaFoldDB" id="A0A383R6C8"/>